<sequence length="147" mass="16198">MLAYTLTEPVDKVARHDAGPSRLQSCFYCRDGRALPLHGSMDAVTRGTYLGLFHGRDSLDAKMGALGFQGPAIGPLRYVRTAYGAHLYLGFEDPAIAQLFFPDFEPEVGRTGSLGPQYEVSIDLEDGMIAFDGRFFGDWSVFYHHGS</sequence>
<proteinExistence type="predicted"/>
<dbReference type="AlphaFoldDB" id="A0A1G7RFW2"/>
<evidence type="ECO:0000313" key="2">
    <source>
        <dbReference type="Proteomes" id="UP000199706"/>
    </source>
</evidence>
<dbReference type="Proteomes" id="UP000199706">
    <property type="component" value="Unassembled WGS sequence"/>
</dbReference>
<gene>
    <name evidence="1" type="ORF">SAMN05216466_10294</name>
</gene>
<protein>
    <submittedName>
        <fullName evidence="1">Uncharacterized protein</fullName>
    </submittedName>
</protein>
<name>A0A1G7RFW2_9BURK</name>
<dbReference type="OrthoDB" id="5639126at2"/>
<accession>A0A1G7RFW2</accession>
<dbReference type="EMBL" id="FNCJ01000002">
    <property type="protein sequence ID" value="SDG09716.1"/>
    <property type="molecule type" value="Genomic_DNA"/>
</dbReference>
<reference evidence="1 2" key="1">
    <citation type="submission" date="2016-10" db="EMBL/GenBank/DDBJ databases">
        <authorList>
            <person name="de Groot N.N."/>
        </authorList>
    </citation>
    <scope>NUCLEOTIDE SEQUENCE [LARGE SCALE GENOMIC DNA]</scope>
    <source>
        <strain evidence="1 2">LMG 2247</strain>
    </source>
</reference>
<dbReference type="RefSeq" id="WP_143016505.1">
    <property type="nucleotide sequence ID" value="NZ_CADERL010000014.1"/>
</dbReference>
<evidence type="ECO:0000313" key="1">
    <source>
        <dbReference type="EMBL" id="SDG09716.1"/>
    </source>
</evidence>
<organism evidence="1 2">
    <name type="scientific">Paraburkholderia phenazinium</name>
    <dbReference type="NCBI Taxonomy" id="60549"/>
    <lineage>
        <taxon>Bacteria</taxon>
        <taxon>Pseudomonadati</taxon>
        <taxon>Pseudomonadota</taxon>
        <taxon>Betaproteobacteria</taxon>
        <taxon>Burkholderiales</taxon>
        <taxon>Burkholderiaceae</taxon>
        <taxon>Paraburkholderia</taxon>
    </lineage>
</organism>